<dbReference type="Pfam" id="PF04348">
    <property type="entry name" value="LppC"/>
    <property type="match status" value="2"/>
</dbReference>
<keyword evidence="3" id="KW-1185">Reference proteome</keyword>
<accession>A0ABX7R981</accession>
<protein>
    <submittedName>
        <fullName evidence="2">Penicillin-binding protein activator</fullName>
    </submittedName>
</protein>
<evidence type="ECO:0000256" key="1">
    <source>
        <dbReference type="ARBA" id="ARBA00023136"/>
    </source>
</evidence>
<dbReference type="PANTHER" id="PTHR38038">
    <property type="entry name" value="PENICILLIN-BINDING PROTEIN ACTIVATOR LPOA"/>
    <property type="match status" value="1"/>
</dbReference>
<organism evidence="2 3">
    <name type="scientific">Lysobacter arenosi</name>
    <dbReference type="NCBI Taxonomy" id="2795387"/>
    <lineage>
        <taxon>Bacteria</taxon>
        <taxon>Pseudomonadati</taxon>
        <taxon>Pseudomonadota</taxon>
        <taxon>Gammaproteobacteria</taxon>
        <taxon>Lysobacterales</taxon>
        <taxon>Lysobacteraceae</taxon>
        <taxon>Lysobacter</taxon>
    </lineage>
</organism>
<dbReference type="EMBL" id="CP071517">
    <property type="protein sequence ID" value="QSX73571.1"/>
    <property type="molecule type" value="Genomic_DNA"/>
</dbReference>
<evidence type="ECO:0000313" key="3">
    <source>
        <dbReference type="Proteomes" id="UP000663400"/>
    </source>
</evidence>
<sequence>MEDSRRWEICCLGRRHRASAVGPGRILTGPSGTPRRGECMPMSLASNRWAMKWIFAAAMSTALLGGCATVSHTGTTSQASRNATIMEAGELARSGAALVGPARSANDRQIERLLAQLDNPTLTREAAALAAGDPLYNYVGQALLRRGLPLPRPFDRSAWHFDAANRPPADSDGYRPPVKLAVLLPMSGTLAVPATPVRDGLLAGYYGETRRRPDISFYDTAGTTGGALAAYDQAAAEGNDFVVGPLGRDEVNALFGKASLPVPVLALNRGDASPPGGNASFSLSPEDEGIAAAEYLLGRGAHRVLVIASSDDTQQRAVTSLRDRLAERGGEVTDVVSEGIADLGPYAQKAGGVDAVFLAIKGSNARTLMPKLALAGLAGKPRVATSQVLSGTGKPEEDRILDGIAFPSDVWSMRGVAGLPPASNVGAQLNSAKGPAARLFAFGFDAWQITAYLQRLATSADGKIDGATGTLRLDGFGNVLRTPAWSTFSAGVAVPLLNAAQR</sequence>
<name>A0ABX7R981_9GAMM</name>
<dbReference type="InterPro" id="IPR028082">
    <property type="entry name" value="Peripla_BP_I"/>
</dbReference>
<keyword evidence="1" id="KW-0472">Membrane</keyword>
<evidence type="ECO:0000313" key="2">
    <source>
        <dbReference type="EMBL" id="QSX73571.1"/>
    </source>
</evidence>
<dbReference type="Proteomes" id="UP000663400">
    <property type="component" value="Chromosome"/>
</dbReference>
<proteinExistence type="predicted"/>
<dbReference type="InterPro" id="IPR007443">
    <property type="entry name" value="LpoA"/>
</dbReference>
<reference evidence="2 3" key="1">
    <citation type="submission" date="2021-02" db="EMBL/GenBank/DDBJ databases">
        <title>Lysobacter arenosi sp. nov., isolated from soil of gangwondo yeongwol, south Korea.</title>
        <authorList>
            <person name="Kim K.R."/>
            <person name="Kim K.H."/>
            <person name="Jeon C.O."/>
        </authorList>
    </citation>
    <scope>NUCLEOTIDE SEQUENCE [LARGE SCALE GENOMIC DNA]</scope>
    <source>
        <strain evidence="2 3">R7</strain>
    </source>
</reference>
<dbReference type="Gene3D" id="3.40.50.2300">
    <property type="match status" value="2"/>
</dbReference>
<dbReference type="PANTHER" id="PTHR38038:SF1">
    <property type="entry name" value="PENICILLIN-BINDING PROTEIN ACTIVATOR LPOA"/>
    <property type="match status" value="1"/>
</dbReference>
<dbReference type="CDD" id="cd06339">
    <property type="entry name" value="PBP1_YraM_LppC_lipoprotein-like"/>
    <property type="match status" value="1"/>
</dbReference>
<gene>
    <name evidence="2" type="ORF">HIV01_009940</name>
</gene>
<dbReference type="SUPFAM" id="SSF53822">
    <property type="entry name" value="Periplasmic binding protein-like I"/>
    <property type="match status" value="1"/>
</dbReference>